<feature type="transmembrane region" description="Helical" evidence="1">
    <location>
        <begin position="94"/>
        <end position="114"/>
    </location>
</feature>
<evidence type="ECO:0000256" key="1">
    <source>
        <dbReference type="SAM" id="Phobius"/>
    </source>
</evidence>
<name>A0A8J3YBT5_9ACTN</name>
<dbReference type="Proteomes" id="UP000652013">
    <property type="component" value="Unassembled WGS sequence"/>
</dbReference>
<feature type="transmembrane region" description="Helical" evidence="1">
    <location>
        <begin position="272"/>
        <end position="292"/>
    </location>
</feature>
<reference evidence="2" key="1">
    <citation type="submission" date="2021-01" db="EMBL/GenBank/DDBJ databases">
        <title>Whole genome shotgun sequence of Spirilliplanes yamanashiensis NBRC 15828.</title>
        <authorList>
            <person name="Komaki H."/>
            <person name="Tamura T."/>
        </authorList>
    </citation>
    <scope>NUCLEOTIDE SEQUENCE</scope>
    <source>
        <strain evidence="2">NBRC 15828</strain>
    </source>
</reference>
<organism evidence="2 3">
    <name type="scientific">Spirilliplanes yamanashiensis</name>
    <dbReference type="NCBI Taxonomy" id="42233"/>
    <lineage>
        <taxon>Bacteria</taxon>
        <taxon>Bacillati</taxon>
        <taxon>Actinomycetota</taxon>
        <taxon>Actinomycetes</taxon>
        <taxon>Micromonosporales</taxon>
        <taxon>Micromonosporaceae</taxon>
        <taxon>Spirilliplanes</taxon>
    </lineage>
</organism>
<dbReference type="AlphaFoldDB" id="A0A8J3YBT5"/>
<sequence length="297" mass="29118">MSDEAATTTTPRPAPARATGDIALAVTALLWAVGMLWSARASIVGRAAAEMEVTSTAYALPGAISATLVAGAGLALGALALTGRRRTLAGTPRLGVAAGTGLAAGLLAGGSVLLTYPDGWVYAVLAGTLAAAAILGGAVAGVRAAPVVAAAAWACLAVFALGFAMNLASAPLLGALGSAGTVVSRLEALDRFALVQAFAGGLLAGVVAYLCLRGRGLRWPAYALAGAGAGAALLVAELLSRTAAARVLDLAGRVSDIERAGQQLLSGSRTNGALVVLFLGAVTAIVLVGRTLKAPSE</sequence>
<feature type="transmembrane region" description="Helical" evidence="1">
    <location>
        <begin position="59"/>
        <end position="82"/>
    </location>
</feature>
<gene>
    <name evidence="2" type="ORF">Sya03_50250</name>
</gene>
<feature type="transmembrane region" description="Helical" evidence="1">
    <location>
        <begin position="193"/>
        <end position="212"/>
    </location>
</feature>
<keyword evidence="1" id="KW-1133">Transmembrane helix</keyword>
<protein>
    <submittedName>
        <fullName evidence="2">Uncharacterized protein</fullName>
    </submittedName>
</protein>
<feature type="transmembrane region" description="Helical" evidence="1">
    <location>
        <begin position="22"/>
        <end position="39"/>
    </location>
</feature>
<feature type="transmembrane region" description="Helical" evidence="1">
    <location>
        <begin position="147"/>
        <end position="173"/>
    </location>
</feature>
<evidence type="ECO:0000313" key="3">
    <source>
        <dbReference type="Proteomes" id="UP000652013"/>
    </source>
</evidence>
<keyword evidence="1" id="KW-0472">Membrane</keyword>
<keyword evidence="1" id="KW-0812">Transmembrane</keyword>
<dbReference type="RefSeq" id="WP_203940881.1">
    <property type="nucleotide sequence ID" value="NZ_BAAAGJ010000003.1"/>
</dbReference>
<evidence type="ECO:0000313" key="2">
    <source>
        <dbReference type="EMBL" id="GIJ05673.1"/>
    </source>
</evidence>
<comment type="caution">
    <text evidence="2">The sequence shown here is derived from an EMBL/GenBank/DDBJ whole genome shotgun (WGS) entry which is preliminary data.</text>
</comment>
<feature type="transmembrane region" description="Helical" evidence="1">
    <location>
        <begin position="120"/>
        <end position="140"/>
    </location>
</feature>
<feature type="transmembrane region" description="Helical" evidence="1">
    <location>
        <begin position="219"/>
        <end position="239"/>
    </location>
</feature>
<accession>A0A8J3YBT5</accession>
<dbReference type="EMBL" id="BOOY01000036">
    <property type="protein sequence ID" value="GIJ05673.1"/>
    <property type="molecule type" value="Genomic_DNA"/>
</dbReference>
<proteinExistence type="predicted"/>
<keyword evidence="3" id="KW-1185">Reference proteome</keyword>